<dbReference type="PANTHER" id="PTHR43643">
    <property type="entry name" value="HISTIDINOL-PHOSPHATE AMINOTRANSFERASE 2"/>
    <property type="match status" value="1"/>
</dbReference>
<dbReference type="PROSITE" id="PS00599">
    <property type="entry name" value="AA_TRANSFER_CLASS_2"/>
    <property type="match status" value="1"/>
</dbReference>
<keyword evidence="9" id="KW-0028">Amino-acid biosynthesis</keyword>
<dbReference type="CDD" id="cd00609">
    <property type="entry name" value="AAT_like"/>
    <property type="match status" value="1"/>
</dbReference>
<dbReference type="RefSeq" id="WP_008587508.1">
    <property type="nucleotide sequence ID" value="NZ_FNOS01000002.1"/>
</dbReference>
<sequence>MKTKPILNEMTPYKPGKQIDEVKREYGLEKIVKLASNENPFGFSGKVKEELPRMLESLEYYPDGHAREIRGAVSDFYQIGEDQLIFGNGSDEIVQILCRAFLEPLTNTVMAVPTFPQYKHNALLEGAEVREVVLTEDGHHDTETMLNKVDDHTRILWLCSPNNPTGVLLGEEKLKEIIDRTPSHVLIVIDEAYYEYADKEKRASSLELVNNHKNVMVLRTFSKAYGLAGLRIGYGVGDPETISAMEPAREPFNTSVVAQKAAVLALEDQEFLEDTVTRTRENKKAFMDFCDSIDLRYDDSEANFVLLHLPISGDEMFEYLLTKGFIVRSGEALGIPESIRLTIGSKEDMKKIQGYIEEKVKQEEEI</sequence>
<keyword evidence="4 9" id="KW-0032">Aminotransferase</keyword>
<evidence type="ECO:0000256" key="9">
    <source>
        <dbReference type="HAMAP-Rule" id="MF_01023"/>
    </source>
</evidence>
<evidence type="ECO:0000256" key="8">
    <source>
        <dbReference type="ARBA" id="ARBA00047481"/>
    </source>
</evidence>
<dbReference type="Proteomes" id="UP000198647">
    <property type="component" value="Unassembled WGS sequence"/>
</dbReference>
<dbReference type="InterPro" id="IPR015424">
    <property type="entry name" value="PyrdxlP-dep_Trfase"/>
</dbReference>
<dbReference type="InterPro" id="IPR050106">
    <property type="entry name" value="HistidinolP_aminotransfase"/>
</dbReference>
<dbReference type="GO" id="GO:0008483">
    <property type="term" value="F:transaminase activity"/>
    <property type="evidence" value="ECO:0007669"/>
    <property type="project" value="UniProtKB-KW"/>
</dbReference>
<comment type="similarity">
    <text evidence="9">Belongs to the class-II pyridoxal-phosphate-dependent aminotransferase family. Histidinol-phosphate aminotransferase subfamily.</text>
</comment>
<dbReference type="NCBIfam" id="TIGR01141">
    <property type="entry name" value="hisC"/>
    <property type="match status" value="1"/>
</dbReference>
<evidence type="ECO:0000256" key="4">
    <source>
        <dbReference type="ARBA" id="ARBA00022576"/>
    </source>
</evidence>
<comment type="cofactor">
    <cofactor evidence="1 9">
        <name>pyridoxal 5'-phosphate</name>
        <dbReference type="ChEBI" id="CHEBI:597326"/>
    </cofactor>
</comment>
<dbReference type="HAMAP" id="MF_01023">
    <property type="entry name" value="HisC_aminotrans_2"/>
    <property type="match status" value="1"/>
</dbReference>
<evidence type="ECO:0000256" key="6">
    <source>
        <dbReference type="ARBA" id="ARBA00022898"/>
    </source>
</evidence>
<dbReference type="PANTHER" id="PTHR43643:SF3">
    <property type="entry name" value="HISTIDINOL-PHOSPHATE AMINOTRANSFERASE"/>
    <property type="match status" value="1"/>
</dbReference>
<dbReference type="EC" id="2.6.1.9" evidence="9"/>
<evidence type="ECO:0000313" key="11">
    <source>
        <dbReference type="EMBL" id="SDX71921.1"/>
    </source>
</evidence>
<comment type="caution">
    <text evidence="11">The sequence shown here is derived from an EMBL/GenBank/DDBJ whole genome shotgun (WGS) entry which is preliminary data.</text>
</comment>
<organism evidence="11 12">
    <name type="scientific">Salimicrobium album</name>
    <dbReference type="NCBI Taxonomy" id="50717"/>
    <lineage>
        <taxon>Bacteria</taxon>
        <taxon>Bacillati</taxon>
        <taxon>Bacillota</taxon>
        <taxon>Bacilli</taxon>
        <taxon>Bacillales</taxon>
        <taxon>Bacillaceae</taxon>
        <taxon>Salimicrobium</taxon>
    </lineage>
</organism>
<dbReference type="SUPFAM" id="SSF53383">
    <property type="entry name" value="PLP-dependent transferases"/>
    <property type="match status" value="1"/>
</dbReference>
<protein>
    <recommendedName>
        <fullName evidence="9">Histidinol-phosphate aminotransferase</fullName>
        <ecNumber evidence="9">2.6.1.9</ecNumber>
    </recommendedName>
    <alternativeName>
        <fullName evidence="9">Imidazole acetol-phosphate transaminase</fullName>
    </alternativeName>
</protein>
<gene>
    <name evidence="9" type="primary">hisC</name>
    <name evidence="11" type="ORF">SAMN04488081_1182</name>
</gene>
<evidence type="ECO:0000256" key="3">
    <source>
        <dbReference type="ARBA" id="ARBA00011738"/>
    </source>
</evidence>
<dbReference type="InterPro" id="IPR001917">
    <property type="entry name" value="Aminotrans_II_pyridoxalP_BS"/>
</dbReference>
<dbReference type="InterPro" id="IPR015422">
    <property type="entry name" value="PyrdxlP-dep_Trfase_small"/>
</dbReference>
<evidence type="ECO:0000256" key="5">
    <source>
        <dbReference type="ARBA" id="ARBA00022679"/>
    </source>
</evidence>
<keyword evidence="7 9" id="KW-0368">Histidine biosynthesis</keyword>
<keyword evidence="12" id="KW-1185">Reference proteome</keyword>
<dbReference type="Gene3D" id="3.90.1150.10">
    <property type="entry name" value="Aspartate Aminotransferase, domain 1"/>
    <property type="match status" value="1"/>
</dbReference>
<comment type="pathway">
    <text evidence="2 9">Amino-acid biosynthesis; L-histidine biosynthesis; L-histidine from 5-phospho-alpha-D-ribose 1-diphosphate: step 7/9.</text>
</comment>
<comment type="subunit">
    <text evidence="3 9">Homodimer.</text>
</comment>
<evidence type="ECO:0000256" key="2">
    <source>
        <dbReference type="ARBA" id="ARBA00005011"/>
    </source>
</evidence>
<keyword evidence="6 9" id="KW-0663">Pyridoxal phosphate</keyword>
<feature type="modified residue" description="N6-(pyridoxal phosphate)lysine" evidence="9">
    <location>
        <position position="223"/>
    </location>
</feature>
<proteinExistence type="inferred from homology"/>
<dbReference type="InterPro" id="IPR005861">
    <property type="entry name" value="HisP_aminotrans"/>
</dbReference>
<accession>A0A1H3DZQ4</accession>
<feature type="domain" description="Aminotransferase class I/classII large" evidence="10">
    <location>
        <begin position="30"/>
        <end position="352"/>
    </location>
</feature>
<evidence type="ECO:0000256" key="1">
    <source>
        <dbReference type="ARBA" id="ARBA00001933"/>
    </source>
</evidence>
<dbReference type="Pfam" id="PF00155">
    <property type="entry name" value="Aminotran_1_2"/>
    <property type="match status" value="1"/>
</dbReference>
<name>A0A1H3DZQ4_9BACI</name>
<evidence type="ECO:0000313" key="12">
    <source>
        <dbReference type="Proteomes" id="UP000198647"/>
    </source>
</evidence>
<evidence type="ECO:0000256" key="7">
    <source>
        <dbReference type="ARBA" id="ARBA00023102"/>
    </source>
</evidence>
<comment type="catalytic activity">
    <reaction evidence="8 9">
        <text>L-histidinol phosphate + 2-oxoglutarate = 3-(imidazol-4-yl)-2-oxopropyl phosphate + L-glutamate</text>
        <dbReference type="Rhea" id="RHEA:23744"/>
        <dbReference type="ChEBI" id="CHEBI:16810"/>
        <dbReference type="ChEBI" id="CHEBI:29985"/>
        <dbReference type="ChEBI" id="CHEBI:57766"/>
        <dbReference type="ChEBI" id="CHEBI:57980"/>
        <dbReference type="EC" id="2.6.1.9"/>
    </reaction>
</comment>
<evidence type="ECO:0000259" key="10">
    <source>
        <dbReference type="Pfam" id="PF00155"/>
    </source>
</evidence>
<keyword evidence="5 9" id="KW-0808">Transferase</keyword>
<dbReference type="InterPro" id="IPR004839">
    <property type="entry name" value="Aminotransferase_I/II_large"/>
</dbReference>
<dbReference type="EMBL" id="FNOS01000002">
    <property type="protein sequence ID" value="SDX71921.1"/>
    <property type="molecule type" value="Genomic_DNA"/>
</dbReference>
<dbReference type="InterPro" id="IPR015421">
    <property type="entry name" value="PyrdxlP-dep_Trfase_major"/>
</dbReference>
<reference evidence="11 12" key="1">
    <citation type="submission" date="2016-10" db="EMBL/GenBank/DDBJ databases">
        <authorList>
            <person name="Varghese N."/>
            <person name="Submissions S."/>
        </authorList>
    </citation>
    <scope>NUCLEOTIDE SEQUENCE [LARGE SCALE GENOMIC DNA]</scope>
    <source>
        <strain evidence="11 12">DSM 20748</strain>
    </source>
</reference>
<dbReference type="Gene3D" id="3.40.640.10">
    <property type="entry name" value="Type I PLP-dependent aspartate aminotransferase-like (Major domain)"/>
    <property type="match status" value="1"/>
</dbReference>